<keyword evidence="1" id="KW-0175">Coiled coil</keyword>
<feature type="transmembrane region" description="Helical" evidence="3">
    <location>
        <begin position="359"/>
        <end position="379"/>
    </location>
</feature>
<keyword evidence="5" id="KW-1185">Reference proteome</keyword>
<feature type="region of interest" description="Disordered" evidence="2">
    <location>
        <begin position="242"/>
        <end position="270"/>
    </location>
</feature>
<evidence type="ECO:0000256" key="3">
    <source>
        <dbReference type="SAM" id="Phobius"/>
    </source>
</evidence>
<name>A0A5B9QUN5_9BACT</name>
<keyword evidence="3" id="KW-0812">Transmembrane</keyword>
<evidence type="ECO:0008006" key="6">
    <source>
        <dbReference type="Google" id="ProtNLM"/>
    </source>
</evidence>
<proteinExistence type="predicted"/>
<dbReference type="EMBL" id="CP042914">
    <property type="protein sequence ID" value="QEG41480.1"/>
    <property type="molecule type" value="Genomic_DNA"/>
</dbReference>
<dbReference type="PANTHER" id="PTHR32309">
    <property type="entry name" value="TYROSINE-PROTEIN KINASE"/>
    <property type="match status" value="1"/>
</dbReference>
<gene>
    <name evidence="4" type="ORF">UC8_35020</name>
</gene>
<dbReference type="PANTHER" id="PTHR32309:SF31">
    <property type="entry name" value="CAPSULAR EXOPOLYSACCHARIDE FAMILY"/>
    <property type="match status" value="1"/>
</dbReference>
<sequence length="388" mass="43447">MLDPVEPEGPISAPSHPTPRKRWRLFLRSWRWTVPTGILLASVAAYATLQTYEPLYQGTSLLEANNGVLYPPGVDPTIPDLAKSEKTVLFDPIVFDPVLADPNMRNAPSLSDPHTAKENLSNNLSVAEAGSGFRMKVCYQDTDREAAAMVCNAIVESYLRQRDGFDHARTRNLERWLEPELQRWENEVEVRQVKVAELNEHLHGKSASAVERELTMNSVMQLGSKLSELETRLAVLDAQLSLDESPDDSPSGDLESLPDAPRVQTDQSRKRERELLAVEVEVVKTRFEEQRSKLKRMRGNSTELEFARAELNVASSVLNKLRTREATIRTETRRGGAVRLLAPATAPQDPVNSPPVKRAALFSSIAFFSPLMLGFLLGFRRDVVTQPR</sequence>
<evidence type="ECO:0000313" key="4">
    <source>
        <dbReference type="EMBL" id="QEG41480.1"/>
    </source>
</evidence>
<feature type="coiled-coil region" evidence="1">
    <location>
        <begin position="181"/>
        <end position="239"/>
    </location>
</feature>
<protein>
    <recommendedName>
        <fullName evidence="6">Chain length determinant protein</fullName>
    </recommendedName>
</protein>
<dbReference type="RefSeq" id="WP_148080369.1">
    <property type="nucleotide sequence ID" value="NZ_CP042914.1"/>
</dbReference>
<dbReference type="OrthoDB" id="251938at2"/>
<reference evidence="4 5" key="1">
    <citation type="submission" date="2019-08" db="EMBL/GenBank/DDBJ databases">
        <title>Deep-cultivation of Planctomycetes and their phenomic and genomic characterization uncovers novel biology.</title>
        <authorList>
            <person name="Wiegand S."/>
            <person name="Jogler M."/>
            <person name="Boedeker C."/>
            <person name="Pinto D."/>
            <person name="Vollmers J."/>
            <person name="Rivas-Marin E."/>
            <person name="Kohn T."/>
            <person name="Peeters S.H."/>
            <person name="Heuer A."/>
            <person name="Rast P."/>
            <person name="Oberbeckmann S."/>
            <person name="Bunk B."/>
            <person name="Jeske O."/>
            <person name="Meyerdierks A."/>
            <person name="Storesund J.E."/>
            <person name="Kallscheuer N."/>
            <person name="Luecker S."/>
            <person name="Lage O.M."/>
            <person name="Pohl T."/>
            <person name="Merkel B.J."/>
            <person name="Hornburger P."/>
            <person name="Mueller R.-W."/>
            <person name="Bruemmer F."/>
            <person name="Labrenz M."/>
            <person name="Spormann A.M."/>
            <person name="Op den Camp H."/>
            <person name="Overmann J."/>
            <person name="Amann R."/>
            <person name="Jetten M.S.M."/>
            <person name="Mascher T."/>
            <person name="Medema M.H."/>
            <person name="Devos D.P."/>
            <person name="Kaster A.-K."/>
            <person name="Ovreas L."/>
            <person name="Rohde M."/>
            <person name="Galperin M.Y."/>
            <person name="Jogler C."/>
        </authorList>
    </citation>
    <scope>NUCLEOTIDE SEQUENCE [LARGE SCALE GENOMIC DNA]</scope>
    <source>
        <strain evidence="4 5">UC8</strain>
    </source>
</reference>
<evidence type="ECO:0000256" key="2">
    <source>
        <dbReference type="SAM" id="MobiDB-lite"/>
    </source>
</evidence>
<organism evidence="4 5">
    <name type="scientific">Roseimaritima ulvae</name>
    <dbReference type="NCBI Taxonomy" id="980254"/>
    <lineage>
        <taxon>Bacteria</taxon>
        <taxon>Pseudomonadati</taxon>
        <taxon>Planctomycetota</taxon>
        <taxon>Planctomycetia</taxon>
        <taxon>Pirellulales</taxon>
        <taxon>Pirellulaceae</taxon>
        <taxon>Roseimaritima</taxon>
    </lineage>
</organism>
<evidence type="ECO:0000313" key="5">
    <source>
        <dbReference type="Proteomes" id="UP000325286"/>
    </source>
</evidence>
<dbReference type="Proteomes" id="UP000325286">
    <property type="component" value="Chromosome"/>
</dbReference>
<evidence type="ECO:0000256" key="1">
    <source>
        <dbReference type="SAM" id="Coils"/>
    </source>
</evidence>
<keyword evidence="3" id="KW-0472">Membrane</keyword>
<accession>A0A5B9QUN5</accession>
<dbReference type="InterPro" id="IPR050445">
    <property type="entry name" value="Bact_polysacc_biosynth/exp"/>
</dbReference>
<dbReference type="AlphaFoldDB" id="A0A5B9QUN5"/>
<keyword evidence="3" id="KW-1133">Transmembrane helix</keyword>
<feature type="compositionally biased region" description="Low complexity" evidence="2">
    <location>
        <begin position="242"/>
        <end position="259"/>
    </location>
</feature>
<dbReference type="KEGG" id="rul:UC8_35020"/>